<dbReference type="Gene3D" id="2.40.128.110">
    <property type="entry name" value="Lipid/polyisoprenoid-binding, YceI-like"/>
    <property type="match status" value="1"/>
</dbReference>
<dbReference type="RefSeq" id="WP_126754148.1">
    <property type="nucleotide sequence ID" value="NZ_PIPY01000004.1"/>
</dbReference>
<name>A0A432YMV1_9GAMM</name>
<reference evidence="4" key="1">
    <citation type="journal article" date="2018" name="Front. Microbiol.">
        <title>Genome-Based Analysis Reveals the Taxonomy and Diversity of the Family Idiomarinaceae.</title>
        <authorList>
            <person name="Liu Y."/>
            <person name="Lai Q."/>
            <person name="Shao Z."/>
        </authorList>
    </citation>
    <scope>NUCLEOTIDE SEQUENCE [LARGE SCALE GENOMIC DNA]</scope>
    <source>
        <strain evidence="4">CVS-6</strain>
    </source>
</reference>
<gene>
    <name evidence="3" type="ORF">CWI71_04855</name>
</gene>
<proteinExistence type="predicted"/>
<feature type="chain" id="PRO_5019455966" description="Lipid/polyisoprenoid-binding YceI-like domain-containing protein" evidence="1">
    <location>
        <begin position="22"/>
        <end position="193"/>
    </location>
</feature>
<dbReference type="InterPro" id="IPR036761">
    <property type="entry name" value="TTHA0802/YceI-like_sf"/>
</dbReference>
<dbReference type="SMART" id="SM00867">
    <property type="entry name" value="YceI"/>
    <property type="match status" value="1"/>
</dbReference>
<protein>
    <recommendedName>
        <fullName evidence="2">Lipid/polyisoprenoid-binding YceI-like domain-containing protein</fullName>
    </recommendedName>
</protein>
<dbReference type="InterPro" id="IPR007372">
    <property type="entry name" value="Lipid/polyisoprenoid-bd_YceI"/>
</dbReference>
<dbReference type="AlphaFoldDB" id="A0A432YMV1"/>
<evidence type="ECO:0000313" key="3">
    <source>
        <dbReference type="EMBL" id="RUO62185.1"/>
    </source>
</evidence>
<accession>A0A432YMV1</accession>
<dbReference type="OrthoDB" id="9793816at2"/>
<comment type="caution">
    <text evidence="3">The sequence shown here is derived from an EMBL/GenBank/DDBJ whole genome shotgun (WGS) entry which is preliminary data.</text>
</comment>
<evidence type="ECO:0000256" key="1">
    <source>
        <dbReference type="SAM" id="SignalP"/>
    </source>
</evidence>
<feature type="domain" description="Lipid/polyisoprenoid-binding YceI-like" evidence="2">
    <location>
        <begin position="23"/>
        <end position="191"/>
    </location>
</feature>
<keyword evidence="4" id="KW-1185">Reference proteome</keyword>
<evidence type="ECO:0000259" key="2">
    <source>
        <dbReference type="SMART" id="SM00867"/>
    </source>
</evidence>
<evidence type="ECO:0000313" key="4">
    <source>
        <dbReference type="Proteomes" id="UP000288259"/>
    </source>
</evidence>
<dbReference type="PIRSF" id="PIRSF029811">
    <property type="entry name" value="UCP029811"/>
    <property type="match status" value="1"/>
</dbReference>
<dbReference type="InterPro" id="IPR027016">
    <property type="entry name" value="UCP029811"/>
</dbReference>
<dbReference type="SUPFAM" id="SSF101874">
    <property type="entry name" value="YceI-like"/>
    <property type="match status" value="1"/>
</dbReference>
<sequence>MLKSILCTTAMMALLSVPATADEWTLDSERSTLHFVSVKNDNVAEIHRFTEITGELNDDQLKISIPVSSIDTGIPVRNERMLTHLFNVSDYPFVTATATIPVEVYDIETATGTLPVIIPMEIFIAGEAVEVDAAVQITKLDADHIVATTSQPVLINGKDFALIEGIHKLRDIAGLDAINHVVPVTFSVLFARD</sequence>
<dbReference type="Proteomes" id="UP000288259">
    <property type="component" value="Unassembled WGS sequence"/>
</dbReference>
<dbReference type="Pfam" id="PF04264">
    <property type="entry name" value="YceI"/>
    <property type="match status" value="1"/>
</dbReference>
<organism evidence="3 4">
    <name type="scientific">Pseudidiomarina insulisalsae</name>
    <dbReference type="NCBI Taxonomy" id="575789"/>
    <lineage>
        <taxon>Bacteria</taxon>
        <taxon>Pseudomonadati</taxon>
        <taxon>Pseudomonadota</taxon>
        <taxon>Gammaproteobacteria</taxon>
        <taxon>Alteromonadales</taxon>
        <taxon>Idiomarinaceae</taxon>
        <taxon>Pseudidiomarina</taxon>
    </lineage>
</organism>
<feature type="signal peptide" evidence="1">
    <location>
        <begin position="1"/>
        <end position="21"/>
    </location>
</feature>
<dbReference type="EMBL" id="PIPY01000004">
    <property type="protein sequence ID" value="RUO62185.1"/>
    <property type="molecule type" value="Genomic_DNA"/>
</dbReference>
<keyword evidence="1" id="KW-0732">Signal</keyword>